<dbReference type="Proteomes" id="UP000182763">
    <property type="component" value="Unassembled WGS sequence"/>
</dbReference>
<evidence type="ECO:0000313" key="2">
    <source>
        <dbReference type="EMBL" id="PIY32277.1"/>
    </source>
</evidence>
<name>A0A1J5H191_9BACT</name>
<dbReference type="EMBL" id="MNYY01000038">
    <property type="protein sequence ID" value="OIP72904.1"/>
    <property type="molecule type" value="Genomic_DNA"/>
</dbReference>
<evidence type="ECO:0000313" key="4">
    <source>
        <dbReference type="Proteomes" id="UP000182763"/>
    </source>
</evidence>
<evidence type="ECO:0000313" key="5">
    <source>
        <dbReference type="Proteomes" id="UP000228560"/>
    </source>
</evidence>
<dbReference type="AlphaFoldDB" id="A0A1J5H191"/>
<reference evidence="1 4" key="1">
    <citation type="journal article" date="2016" name="Environ. Microbiol.">
        <title>Genomic resolution of a cold subsurface aquifer community provides metabolic insights for novel microbes adapted to high CO concentrations.</title>
        <authorList>
            <person name="Probst A.J."/>
            <person name="Castelle C.J."/>
            <person name="Singh A."/>
            <person name="Brown C.T."/>
            <person name="Anantharaman K."/>
            <person name="Sharon I."/>
            <person name="Hug L.A."/>
            <person name="Burstein D."/>
            <person name="Emerson J.B."/>
            <person name="Thomas B.C."/>
            <person name="Banfield J.F."/>
        </authorList>
    </citation>
    <scope>NUCLEOTIDE SEQUENCE [LARGE SCALE GENOMIC DNA]</scope>
    <source>
        <strain evidence="1">CG2_30_33_13</strain>
    </source>
</reference>
<dbReference type="STRING" id="1805029.AUK42_01620"/>
<gene>
    <name evidence="1" type="ORF">AUK42_01620</name>
    <name evidence="3" type="ORF">CO097_03345</name>
    <name evidence="2" type="ORF">COZ07_06295</name>
</gene>
<comment type="caution">
    <text evidence="1">The sequence shown here is derived from an EMBL/GenBank/DDBJ whole genome shotgun (WGS) entry which is preliminary data.</text>
</comment>
<evidence type="ECO:0000313" key="6">
    <source>
        <dbReference type="Proteomes" id="UP000230646"/>
    </source>
</evidence>
<accession>A0A2M8CDJ6</accession>
<protein>
    <submittedName>
        <fullName evidence="1">Transcriptional regulator</fullName>
    </submittedName>
</protein>
<sequence length="86" mass="10043">MPEISRFFGIVIAIYYKEHQPAHFHAKYENQTGVFSIADLKLIEGNLSKRVISLVLEWAFENRDELMENWELAMAKKPLQKIPPLV</sequence>
<dbReference type="InterPro" id="IPR025427">
    <property type="entry name" value="DUF4160"/>
</dbReference>
<dbReference type="EMBL" id="PFTV01000084">
    <property type="protein sequence ID" value="PJB57118.1"/>
    <property type="molecule type" value="Genomic_DNA"/>
</dbReference>
<dbReference type="EMBL" id="PFKO01000238">
    <property type="protein sequence ID" value="PIY32277.1"/>
    <property type="molecule type" value="Genomic_DNA"/>
</dbReference>
<dbReference type="Proteomes" id="UP000228560">
    <property type="component" value="Unassembled WGS sequence"/>
</dbReference>
<reference evidence="5 6" key="2">
    <citation type="submission" date="2017-09" db="EMBL/GenBank/DDBJ databases">
        <title>Depth-based differentiation of microbial function through sediment-hosted aquifers and enrichment of novel symbionts in the deep terrestrial subsurface.</title>
        <authorList>
            <person name="Probst A.J."/>
            <person name="Ladd B."/>
            <person name="Jarett J.K."/>
            <person name="Geller-Mcgrath D.E."/>
            <person name="Sieber C.M."/>
            <person name="Emerson J.B."/>
            <person name="Anantharaman K."/>
            <person name="Thomas B.C."/>
            <person name="Malmstrom R."/>
            <person name="Stieglmeier M."/>
            <person name="Klingl A."/>
            <person name="Woyke T."/>
            <person name="Ryan C.M."/>
            <person name="Banfield J.F."/>
        </authorList>
    </citation>
    <scope>NUCLEOTIDE SEQUENCE [LARGE SCALE GENOMIC DNA]</scope>
    <source>
        <strain evidence="2">CG_4_10_14_3_um_filter_34_13</strain>
        <strain evidence="3">CG_4_9_14_3_um_filter_33_16</strain>
    </source>
</reference>
<evidence type="ECO:0000313" key="1">
    <source>
        <dbReference type="EMBL" id="OIP72904.1"/>
    </source>
</evidence>
<dbReference type="Pfam" id="PF13711">
    <property type="entry name" value="DUF4160"/>
    <property type="match status" value="1"/>
</dbReference>
<proteinExistence type="predicted"/>
<accession>A0A1J5H191</accession>
<dbReference type="RefSeq" id="WP_406607749.1">
    <property type="nucleotide sequence ID" value="NZ_PFKO01000238.1"/>
</dbReference>
<accession>A0A2M7PPN8</accession>
<organism evidence="1 4">
    <name type="scientific">Candidatus Infernicultor aquiphilus</name>
    <dbReference type="NCBI Taxonomy" id="1805029"/>
    <lineage>
        <taxon>Bacteria</taxon>
        <taxon>Pseudomonadati</taxon>
        <taxon>Atribacterota</taxon>
        <taxon>Candidatus Phoenicimicrobiia</taxon>
        <taxon>Candidatus Pheonicimicrobiales</taxon>
        <taxon>Candidatus Phoenicimicrobiaceae</taxon>
        <taxon>Candidatus Infernicultor</taxon>
    </lineage>
</organism>
<evidence type="ECO:0000313" key="3">
    <source>
        <dbReference type="EMBL" id="PJB57118.1"/>
    </source>
</evidence>
<dbReference type="Proteomes" id="UP000230646">
    <property type="component" value="Unassembled WGS sequence"/>
</dbReference>